<dbReference type="InterPro" id="IPR003591">
    <property type="entry name" value="Leu-rich_rpt_typical-subtyp"/>
</dbReference>
<dbReference type="SMART" id="SM00369">
    <property type="entry name" value="LRR_TYP"/>
    <property type="match status" value="7"/>
</dbReference>
<feature type="region of interest" description="Disordered" evidence="3">
    <location>
        <begin position="256"/>
        <end position="279"/>
    </location>
</feature>
<evidence type="ECO:0000259" key="4">
    <source>
        <dbReference type="Pfam" id="PF23598"/>
    </source>
</evidence>
<dbReference type="GO" id="GO:0005737">
    <property type="term" value="C:cytoplasm"/>
    <property type="evidence" value="ECO:0007669"/>
    <property type="project" value="TreeGrafter"/>
</dbReference>
<dbReference type="PANTHER" id="PTHR48051">
    <property type="match status" value="1"/>
</dbReference>
<dbReference type="Pfam" id="PF23598">
    <property type="entry name" value="LRR_14"/>
    <property type="match status" value="1"/>
</dbReference>
<dbReference type="SUPFAM" id="SSF52058">
    <property type="entry name" value="L domain-like"/>
    <property type="match status" value="1"/>
</dbReference>
<gene>
    <name evidence="6" type="primary">LOC110977333</name>
</gene>
<dbReference type="OMA" id="RHMQGGR"/>
<evidence type="ECO:0000313" key="5">
    <source>
        <dbReference type="Proteomes" id="UP000694845"/>
    </source>
</evidence>
<keyword evidence="1" id="KW-0433">Leucine-rich repeat</keyword>
<evidence type="ECO:0000313" key="6">
    <source>
        <dbReference type="RefSeq" id="XP_022087032.1"/>
    </source>
</evidence>
<dbReference type="Proteomes" id="UP000694845">
    <property type="component" value="Unplaced"/>
</dbReference>
<evidence type="ECO:0000256" key="3">
    <source>
        <dbReference type="SAM" id="MobiDB-lite"/>
    </source>
</evidence>
<dbReference type="OrthoDB" id="676979at2759"/>
<keyword evidence="2" id="KW-0677">Repeat</keyword>
<accession>A0A8B7Y3C7</accession>
<dbReference type="PROSITE" id="PS51450">
    <property type="entry name" value="LRR"/>
    <property type="match status" value="1"/>
</dbReference>
<keyword evidence="5" id="KW-1185">Reference proteome</keyword>
<dbReference type="InterPro" id="IPR001611">
    <property type="entry name" value="Leu-rich_rpt"/>
</dbReference>
<dbReference type="Gene3D" id="3.80.10.10">
    <property type="entry name" value="Ribonuclease Inhibitor"/>
    <property type="match status" value="2"/>
</dbReference>
<dbReference type="FunFam" id="3.80.10.10:FF:000034">
    <property type="entry name" value="Ras suppressor protein 1"/>
    <property type="match status" value="1"/>
</dbReference>
<protein>
    <submittedName>
        <fullName evidence="6">Ras suppressor protein 1-like</fullName>
    </submittedName>
</protein>
<name>A0A8B7Y3C7_ACAPL</name>
<feature type="domain" description="Disease resistance R13L4/SHOC-2-like LRR" evidence="4">
    <location>
        <begin position="110"/>
        <end position="205"/>
    </location>
</feature>
<proteinExistence type="predicted"/>
<dbReference type="InterPro" id="IPR025875">
    <property type="entry name" value="Leu-rich_rpt_4"/>
</dbReference>
<dbReference type="GeneID" id="110977333"/>
<dbReference type="InterPro" id="IPR050216">
    <property type="entry name" value="LRR_domain-containing"/>
</dbReference>
<dbReference type="AlphaFoldDB" id="A0A8B7Y3C7"/>
<reference evidence="6" key="1">
    <citation type="submission" date="2025-08" db="UniProtKB">
        <authorList>
            <consortium name="RefSeq"/>
        </authorList>
    </citation>
    <scope>IDENTIFICATION</scope>
</reference>
<evidence type="ECO:0000256" key="1">
    <source>
        <dbReference type="ARBA" id="ARBA00022614"/>
    </source>
</evidence>
<dbReference type="Pfam" id="PF12799">
    <property type="entry name" value="LRR_4"/>
    <property type="match status" value="1"/>
</dbReference>
<organism evidence="5 6">
    <name type="scientific">Acanthaster planci</name>
    <name type="common">Crown-of-thorns starfish</name>
    <dbReference type="NCBI Taxonomy" id="133434"/>
    <lineage>
        <taxon>Eukaryota</taxon>
        <taxon>Metazoa</taxon>
        <taxon>Echinodermata</taxon>
        <taxon>Eleutherozoa</taxon>
        <taxon>Asterozoa</taxon>
        <taxon>Asteroidea</taxon>
        <taxon>Valvatacea</taxon>
        <taxon>Valvatida</taxon>
        <taxon>Acanthasteridae</taxon>
        <taxon>Acanthaster</taxon>
    </lineage>
</organism>
<dbReference type="InterPro" id="IPR032675">
    <property type="entry name" value="LRR_dom_sf"/>
</dbReference>
<dbReference type="InterPro" id="IPR055414">
    <property type="entry name" value="LRR_R13L4/SHOC2-like"/>
</dbReference>
<evidence type="ECO:0000256" key="2">
    <source>
        <dbReference type="ARBA" id="ARBA00022737"/>
    </source>
</evidence>
<sequence>MSSLICFRPKQVEEAREHNSPDLDLSDRSISKLVDIPGLFTLKNLTRLTLSHNKLDAVPPHMIELTSLETLNLFNNYIEELPTNLSSMQNLKHLSIGMNRLYALPRGFGSFPKLEILDASYNNLTENSLPGNFFLLETLRALYLSDNDFEIIPEDIGQLTKLEVLALRDNQLIALPKAIGDLPKLKELHIQGNRLTVLPPELGKLDLYSGNTALKAENNPWVPPIASQFQVGVSHVFEYIRSETYKFLYGRHVQAGAAPPPKTNSNAKKTSRREVWGKK</sequence>
<dbReference type="RefSeq" id="XP_022087032.1">
    <property type="nucleotide sequence ID" value="XM_022231340.1"/>
</dbReference>
<dbReference type="KEGG" id="aplc:110977333"/>
<dbReference type="SMART" id="SM00364">
    <property type="entry name" value="LRR_BAC"/>
    <property type="match status" value="6"/>
</dbReference>
<dbReference type="PANTHER" id="PTHR48051:SF1">
    <property type="entry name" value="RAS SUPPRESSOR PROTEIN 1"/>
    <property type="match status" value="1"/>
</dbReference>